<protein>
    <submittedName>
        <fullName evidence="1">Putative ArsR family transcriptional regulator</fullName>
    </submittedName>
</protein>
<comment type="caution">
    <text evidence="1">The sequence shown here is derived from an EMBL/GenBank/DDBJ whole genome shotgun (WGS) entry which is preliminary data.</text>
</comment>
<dbReference type="Gene3D" id="1.10.10.10">
    <property type="entry name" value="Winged helix-like DNA-binding domain superfamily/Winged helix DNA-binding domain"/>
    <property type="match status" value="1"/>
</dbReference>
<evidence type="ECO:0000313" key="2">
    <source>
        <dbReference type="Proteomes" id="UP000248918"/>
    </source>
</evidence>
<proteinExistence type="predicted"/>
<dbReference type="InterPro" id="IPR036388">
    <property type="entry name" value="WH-like_DNA-bd_sf"/>
</dbReference>
<organism evidence="1 2">
    <name type="scientific">Paraburkholderia bryophila</name>
    <dbReference type="NCBI Taxonomy" id="420952"/>
    <lineage>
        <taxon>Bacteria</taxon>
        <taxon>Pseudomonadati</taxon>
        <taxon>Pseudomonadota</taxon>
        <taxon>Betaproteobacteria</taxon>
        <taxon>Burkholderiales</taxon>
        <taxon>Burkholderiaceae</taxon>
        <taxon>Paraburkholderia</taxon>
    </lineage>
</organism>
<dbReference type="Proteomes" id="UP000248918">
    <property type="component" value="Unassembled WGS sequence"/>
</dbReference>
<gene>
    <name evidence="1" type="ORF">BX591_12616</name>
</gene>
<dbReference type="EMBL" id="QLTK01000026">
    <property type="protein sequence ID" value="RAS21864.1"/>
    <property type="molecule type" value="Genomic_DNA"/>
</dbReference>
<accession>A0A329BS24</accession>
<dbReference type="AlphaFoldDB" id="A0A329BS24"/>
<name>A0A329BS24_9BURK</name>
<evidence type="ECO:0000313" key="1">
    <source>
        <dbReference type="EMBL" id="RAS21864.1"/>
    </source>
</evidence>
<dbReference type="RefSeq" id="WP_176343064.1">
    <property type="nucleotide sequence ID" value="NZ_CADFFP010000007.1"/>
</dbReference>
<reference evidence="1 2" key="1">
    <citation type="submission" date="2018-06" db="EMBL/GenBank/DDBJ databases">
        <title>Genomic Encyclopedia of Type Strains, Phase III (KMG-III): the genomes of soil and plant-associated and newly described type strains.</title>
        <authorList>
            <person name="Whitman W."/>
        </authorList>
    </citation>
    <scope>NUCLEOTIDE SEQUENCE [LARGE SCALE GENOMIC DNA]</scope>
    <source>
        <strain evidence="1 2">LMG 23644</strain>
    </source>
</reference>
<dbReference type="SUPFAM" id="SSF46785">
    <property type="entry name" value="Winged helix' DNA-binding domain"/>
    <property type="match status" value="1"/>
</dbReference>
<dbReference type="InterPro" id="IPR036390">
    <property type="entry name" value="WH_DNA-bd_sf"/>
</dbReference>
<sequence>MRYANESLDNSPGAAAAVTSAAPVDRILTLLKTQGALSTASIAGELGITVEAARQQIQKLLGGGLIEGRQASQAGPGRPSQSWALTEAGHARFPDTHPQLTVQLLGSIRQLFGEAGLDKLIDQRSVETRANYLAALKPMKGLKARLTRLVEIRSAEGYMAELQKDGRDWLLLENHCPICAAARTCQGFCRAELQLFAEIVGDEGGIVREEHVLAGARRCAYRITPTRSLS</sequence>